<dbReference type="Proteomes" id="UP000018468">
    <property type="component" value="Linkage group LG11"/>
</dbReference>
<dbReference type="GeneTree" id="ENSGT00390000005553"/>
<dbReference type="FunFam" id="3.30.1490.120:FF:000003">
    <property type="entry name" value="DNA-directed RNA polymerase I subunit RPA43"/>
    <property type="match status" value="1"/>
</dbReference>
<accession>W5N055</accession>
<evidence type="ECO:0000313" key="12">
    <source>
        <dbReference type="Proteomes" id="UP000018468"/>
    </source>
</evidence>
<dbReference type="GO" id="GO:0006362">
    <property type="term" value="P:transcription elongation by RNA polymerase I"/>
    <property type="evidence" value="ECO:0000318"/>
    <property type="project" value="GO_Central"/>
</dbReference>
<feature type="compositionally biased region" description="Basic and acidic residues" evidence="8">
    <location>
        <begin position="253"/>
        <end position="271"/>
    </location>
</feature>
<dbReference type="OrthoDB" id="10250504at2759"/>
<dbReference type="InParanoid" id="W5N055"/>
<dbReference type="Gene3D" id="2.40.50.1060">
    <property type="match status" value="1"/>
</dbReference>
<dbReference type="CDD" id="cd04328">
    <property type="entry name" value="RNAP_I_Rpa43_N"/>
    <property type="match status" value="1"/>
</dbReference>
<dbReference type="HOGENOM" id="CLU_048289_0_0_1"/>
<keyword evidence="4" id="KW-0597">Phosphoprotein</keyword>
<dbReference type="InterPro" id="IPR041178">
    <property type="entry name" value="RPA43_OB"/>
</dbReference>
<sequence length="332" mass="36342">MAAAEQDDSEKVKKIFPTVSSSSPPPAPEGPTLEQKPVVQCLIPAFSDACNLVDAPYSCLVVDTHRRHIALAPVYLSKKRTGIQDQLNTELLKYSESLKGVPLAYDNIKVVGEHGHIYDDQGYIHMNIEASFVIFQPKKGQKLVGVINKVGVNHVGCLVHGCFNASIPKPALMPLESWQGLGLSVGDSLEFEVFQLDADVAGVLLIRGSLGKNKVHSLLGAPQGEAAAEEDIVDGERDAEEVKVKKKKKKDRRKGEEAAEAVNGHDSESSGRKRRRKHREERAADEEPEQACPREERGDGDGRARRRREKSGGDEMTDGGFNPPSAKKKRRA</sequence>
<evidence type="ECO:0000256" key="7">
    <source>
        <dbReference type="RuleBase" id="RU369086"/>
    </source>
</evidence>
<feature type="compositionally biased region" description="Basic and acidic residues" evidence="8">
    <location>
        <begin position="234"/>
        <end position="243"/>
    </location>
</feature>
<reference evidence="11" key="2">
    <citation type="submission" date="2025-08" db="UniProtKB">
        <authorList>
            <consortium name="Ensembl"/>
        </authorList>
    </citation>
    <scope>IDENTIFICATION</scope>
</reference>
<protein>
    <recommendedName>
        <fullName evidence="7">DNA-directed RNA polymerase subunit</fullName>
    </recommendedName>
</protein>
<dbReference type="OMA" id="LAMGPYG"/>
<dbReference type="InterPro" id="IPR036898">
    <property type="entry name" value="RNA_pol_Rpb7-like_N_sf"/>
</dbReference>
<dbReference type="InterPro" id="IPR005576">
    <property type="entry name" value="Rpb7-like_N"/>
</dbReference>
<evidence type="ECO:0000256" key="4">
    <source>
        <dbReference type="ARBA" id="ARBA00022553"/>
    </source>
</evidence>
<reference evidence="12" key="1">
    <citation type="submission" date="2011-12" db="EMBL/GenBank/DDBJ databases">
        <title>The Draft Genome of Lepisosteus oculatus.</title>
        <authorList>
            <consortium name="The Broad Institute Genome Assembly &amp; Analysis Group"/>
            <consortium name="Computational R&amp;D Group"/>
            <consortium name="and Sequencing Platform"/>
            <person name="Di Palma F."/>
            <person name="Alfoldi J."/>
            <person name="Johnson J."/>
            <person name="Berlin A."/>
            <person name="Gnerre S."/>
            <person name="Jaffe D."/>
            <person name="MacCallum I."/>
            <person name="Young S."/>
            <person name="Walker B.J."/>
            <person name="Lander E.S."/>
            <person name="Lindblad-Toh K."/>
        </authorList>
    </citation>
    <scope>NUCLEOTIDE SEQUENCE [LARGE SCALE GENOMIC DNA]</scope>
</reference>
<dbReference type="AlphaFoldDB" id="W5N055"/>
<proteinExistence type="inferred from homology"/>
<evidence type="ECO:0000256" key="5">
    <source>
        <dbReference type="ARBA" id="ARBA00023163"/>
    </source>
</evidence>
<keyword evidence="6 7" id="KW-0539">Nucleus</keyword>
<dbReference type="PANTHER" id="PTHR12709">
    <property type="entry name" value="DNA-DIRECTED RNA POLYMERASE II, III"/>
    <property type="match status" value="1"/>
</dbReference>
<organism evidence="11 12">
    <name type="scientific">Lepisosteus oculatus</name>
    <name type="common">Spotted gar</name>
    <dbReference type="NCBI Taxonomy" id="7918"/>
    <lineage>
        <taxon>Eukaryota</taxon>
        <taxon>Metazoa</taxon>
        <taxon>Chordata</taxon>
        <taxon>Craniata</taxon>
        <taxon>Vertebrata</taxon>
        <taxon>Euteleostomi</taxon>
        <taxon>Actinopterygii</taxon>
        <taxon>Neopterygii</taxon>
        <taxon>Holostei</taxon>
        <taxon>Semionotiformes</taxon>
        <taxon>Lepisosteidae</taxon>
        <taxon>Lepisosteus</taxon>
    </lineage>
</organism>
<feature type="region of interest" description="Disordered" evidence="8">
    <location>
        <begin position="1"/>
        <end position="33"/>
    </location>
</feature>
<dbReference type="GO" id="GO:0005736">
    <property type="term" value="C:RNA polymerase I complex"/>
    <property type="evidence" value="ECO:0000318"/>
    <property type="project" value="GO_Central"/>
</dbReference>
<evidence type="ECO:0000313" key="11">
    <source>
        <dbReference type="Ensembl" id="ENSLOCP00000014014.1"/>
    </source>
</evidence>
<dbReference type="Ensembl" id="ENSLOCT00000014043.1">
    <property type="protein sequence ID" value="ENSLOCP00000014014.1"/>
    <property type="gene ID" value="ENSLOCG00000011399.1"/>
</dbReference>
<feature type="domain" description="RNA polymerase Rpb7-like N-terminal" evidence="9">
    <location>
        <begin position="67"/>
        <end position="122"/>
    </location>
</feature>
<evidence type="ECO:0000256" key="2">
    <source>
        <dbReference type="ARBA" id="ARBA00005930"/>
    </source>
</evidence>
<evidence type="ECO:0000256" key="6">
    <source>
        <dbReference type="ARBA" id="ARBA00023242"/>
    </source>
</evidence>
<comment type="similarity">
    <text evidence="2">Belongs to the eukaryotic RPA43 RNA polymerase subunit family.</text>
</comment>
<evidence type="ECO:0000256" key="1">
    <source>
        <dbReference type="ARBA" id="ARBA00004604"/>
    </source>
</evidence>
<dbReference type="Pfam" id="PF17875">
    <property type="entry name" value="RPA43_OB"/>
    <property type="match status" value="1"/>
</dbReference>
<dbReference type="CTD" id="221830"/>
<dbReference type="Gene3D" id="3.30.1490.120">
    <property type="entry name" value="RNA polymerase Rpb7-like, N-terminal domain"/>
    <property type="match status" value="1"/>
</dbReference>
<dbReference type="InterPro" id="IPR045113">
    <property type="entry name" value="Rpb7-like"/>
</dbReference>
<dbReference type="Pfam" id="PF03876">
    <property type="entry name" value="SHS2_Rpb7-N"/>
    <property type="match status" value="1"/>
</dbReference>
<comment type="function">
    <text evidence="7">DNA-dependent RNA polymerase which catalyzes the transcription of DNA into RNA using the four ribonucleoside triphosphates as substrates.</text>
</comment>
<feature type="compositionally biased region" description="Basic and acidic residues" evidence="8">
    <location>
        <begin position="292"/>
        <end position="303"/>
    </location>
</feature>
<evidence type="ECO:0000259" key="9">
    <source>
        <dbReference type="Pfam" id="PF03876"/>
    </source>
</evidence>
<dbReference type="GeneID" id="102695158"/>
<dbReference type="InterPro" id="IPR041901">
    <property type="entry name" value="RNAP_I_Rpa43_N"/>
</dbReference>
<reference evidence="11" key="3">
    <citation type="submission" date="2025-09" db="UniProtKB">
        <authorList>
            <consortium name="Ensembl"/>
        </authorList>
    </citation>
    <scope>IDENTIFICATION</scope>
</reference>
<dbReference type="FunFam" id="2.40.50.1060:FF:000010">
    <property type="entry name" value="Uncharacterized protein"/>
    <property type="match status" value="1"/>
</dbReference>
<keyword evidence="12" id="KW-1185">Reference proteome</keyword>
<evidence type="ECO:0000256" key="8">
    <source>
        <dbReference type="SAM" id="MobiDB-lite"/>
    </source>
</evidence>
<evidence type="ECO:0000256" key="3">
    <source>
        <dbReference type="ARBA" id="ARBA00022478"/>
    </source>
</evidence>
<comment type="subcellular location">
    <subcellularLocation>
        <location evidence="1">Nucleus</location>
        <location evidence="1">Nucleolus</location>
    </subcellularLocation>
</comment>
<feature type="domain" description="RPA43 OB" evidence="10">
    <location>
        <begin position="137"/>
        <end position="272"/>
    </location>
</feature>
<keyword evidence="3 7" id="KW-0240">DNA-directed RNA polymerase</keyword>
<feature type="region of interest" description="Disordered" evidence="8">
    <location>
        <begin position="224"/>
        <end position="332"/>
    </location>
</feature>
<dbReference type="Bgee" id="ENSLOCG00000011399">
    <property type="expression patterns" value="Expressed in muscle tissue and 13 other cell types or tissues"/>
</dbReference>
<evidence type="ECO:0000259" key="10">
    <source>
        <dbReference type="Pfam" id="PF17875"/>
    </source>
</evidence>
<dbReference type="STRING" id="7918.ENSLOCP00000014014"/>
<keyword evidence="5 7" id="KW-0804">Transcription</keyword>
<name>W5N055_LEPOC</name>
<dbReference type="GO" id="GO:0006352">
    <property type="term" value="P:DNA-templated transcription initiation"/>
    <property type="evidence" value="ECO:0007669"/>
    <property type="project" value="UniProtKB-UniRule"/>
</dbReference>
<dbReference type="PANTHER" id="PTHR12709:SF5">
    <property type="entry name" value="DNA-DIRECTED RNA POLYMERASE I SUBUNIT RPA43"/>
    <property type="match status" value="1"/>
</dbReference>
<dbReference type="eggNOG" id="KOG4134">
    <property type="taxonomic scope" value="Eukaryota"/>
</dbReference>
<dbReference type="EMBL" id="AHAT01004580">
    <property type="status" value="NOT_ANNOTATED_CDS"/>
    <property type="molecule type" value="Genomic_DNA"/>
</dbReference>
<dbReference type="FunCoup" id="W5N055">
    <property type="interactions" value="169"/>
</dbReference>
<dbReference type="KEGG" id="loc:102695158"/>